<keyword evidence="2" id="KW-1185">Reference proteome</keyword>
<dbReference type="Proteomes" id="UP001501169">
    <property type="component" value="Unassembled WGS sequence"/>
</dbReference>
<dbReference type="RefSeq" id="WP_226768063.1">
    <property type="nucleotide sequence ID" value="NZ_BAAAEO010000006.1"/>
</dbReference>
<comment type="caution">
    <text evidence="1">The sequence shown here is derived from an EMBL/GenBank/DDBJ whole genome shotgun (WGS) entry which is preliminary data.</text>
</comment>
<evidence type="ECO:0000313" key="2">
    <source>
        <dbReference type="Proteomes" id="UP001501169"/>
    </source>
</evidence>
<gene>
    <name evidence="1" type="ORF">GCM10009098_35010</name>
</gene>
<organism evidence="1 2">
    <name type="scientific">Rheinheimera aquimaris</name>
    <dbReference type="NCBI Taxonomy" id="412437"/>
    <lineage>
        <taxon>Bacteria</taxon>
        <taxon>Pseudomonadati</taxon>
        <taxon>Pseudomonadota</taxon>
        <taxon>Gammaproteobacteria</taxon>
        <taxon>Chromatiales</taxon>
        <taxon>Chromatiaceae</taxon>
        <taxon>Rheinheimera</taxon>
    </lineage>
</organism>
<evidence type="ECO:0000313" key="1">
    <source>
        <dbReference type="EMBL" id="GAA0563863.1"/>
    </source>
</evidence>
<accession>A0ABN1ECR5</accession>
<protein>
    <submittedName>
        <fullName evidence="1">YfcL family protein</fullName>
    </submittedName>
</protein>
<proteinExistence type="predicted"/>
<name>A0ABN1ECR5_9GAMM</name>
<reference evidence="1 2" key="1">
    <citation type="journal article" date="2019" name="Int. J. Syst. Evol. Microbiol.">
        <title>The Global Catalogue of Microorganisms (GCM) 10K type strain sequencing project: providing services to taxonomists for standard genome sequencing and annotation.</title>
        <authorList>
            <consortium name="The Broad Institute Genomics Platform"/>
            <consortium name="The Broad Institute Genome Sequencing Center for Infectious Disease"/>
            <person name="Wu L."/>
            <person name="Ma J."/>
        </authorList>
    </citation>
    <scope>NUCLEOTIDE SEQUENCE [LARGE SCALE GENOMIC DNA]</scope>
    <source>
        <strain evidence="1 2">JCM 14331</strain>
    </source>
</reference>
<dbReference type="InterPro" id="IPR014987">
    <property type="entry name" value="UPF_YfcL"/>
</dbReference>
<dbReference type="Pfam" id="PF08891">
    <property type="entry name" value="YfcL"/>
    <property type="match status" value="1"/>
</dbReference>
<sequence length="95" mass="10210">MTTAVPEQFIDAVTELFDALVPVATDDELFASGYLRGHFDLAVGTLQVEGTPFAASDVISQVSGTLQQAITAGELNEQDQHHVNAIWLRVQQLAA</sequence>
<dbReference type="EMBL" id="BAAAEO010000006">
    <property type="protein sequence ID" value="GAA0563863.1"/>
    <property type="molecule type" value="Genomic_DNA"/>
</dbReference>